<dbReference type="EMBL" id="BKAJ01000097">
    <property type="protein sequence ID" value="GEP58289.1"/>
    <property type="molecule type" value="Genomic_DNA"/>
</dbReference>
<organism evidence="3 4">
    <name type="scientific">Reyranella soli</name>
    <dbReference type="NCBI Taxonomy" id="1230389"/>
    <lineage>
        <taxon>Bacteria</taxon>
        <taxon>Pseudomonadati</taxon>
        <taxon>Pseudomonadota</taxon>
        <taxon>Alphaproteobacteria</taxon>
        <taxon>Hyphomicrobiales</taxon>
        <taxon>Reyranellaceae</taxon>
        <taxon>Reyranella</taxon>
    </lineage>
</organism>
<feature type="chain" id="PRO_5021769550" description="CHAT domain-containing protein" evidence="1">
    <location>
        <begin position="33"/>
        <end position="1354"/>
    </location>
</feature>
<gene>
    <name evidence="3" type="ORF">RSO01_54550</name>
</gene>
<dbReference type="Proteomes" id="UP000321058">
    <property type="component" value="Unassembled WGS sequence"/>
</dbReference>
<feature type="signal peptide" evidence="1">
    <location>
        <begin position="1"/>
        <end position="32"/>
    </location>
</feature>
<keyword evidence="1" id="KW-0732">Signal</keyword>
<dbReference type="InterPro" id="IPR024983">
    <property type="entry name" value="CHAT_dom"/>
</dbReference>
<proteinExistence type="predicted"/>
<feature type="domain" description="CHAT" evidence="2">
    <location>
        <begin position="633"/>
        <end position="953"/>
    </location>
</feature>
<reference evidence="3 4" key="1">
    <citation type="submission" date="2019-07" db="EMBL/GenBank/DDBJ databases">
        <title>Whole genome shotgun sequence of Reyranella soli NBRC 108950.</title>
        <authorList>
            <person name="Hosoyama A."/>
            <person name="Uohara A."/>
            <person name="Ohji S."/>
            <person name="Ichikawa N."/>
        </authorList>
    </citation>
    <scope>NUCLEOTIDE SEQUENCE [LARGE SCALE GENOMIC DNA]</scope>
    <source>
        <strain evidence="3 4">NBRC 108950</strain>
    </source>
</reference>
<name>A0A512NH53_9HYPH</name>
<protein>
    <recommendedName>
        <fullName evidence="2">CHAT domain-containing protein</fullName>
    </recommendedName>
</protein>
<keyword evidence="4" id="KW-1185">Reference proteome</keyword>
<evidence type="ECO:0000313" key="3">
    <source>
        <dbReference type="EMBL" id="GEP58289.1"/>
    </source>
</evidence>
<sequence>MMAQTTVVLGRCLSIIAILLCLNVALSQAASAQGEKLPTTQRNIIPDVLAGRNVDAVEKVKRALESAPPSNRQDFFQLAIRTCIALDDLECATYLGNRDFLATLTPSSMRPSTAGHAFLLWSYIQMATGNHQATEHKFERDFPIELANPLVSPVLFADLQLLAARRSRLVLDFESSRDHVEKALAATLSLVDEGFDAARLIVRISNQLLENYDVERALRLVAAATPLLVKIPPDSFLAYEFGQLTVTLLRYRKDFVGAADGLRHVLSALDRLQLKPELKTYLMAYTYNELLASEVLRGDLPAARDLLQSHPLMTGKPGIIARGYFANAIEFNFALAEELVRLALQDTSDTGWGDLMTMAPRWTADVERIQDIRVFGQAAVGLRLLRMGRRDDALRHFVEAGKARLAVLMDHYQRSTYSAPLPHWADQLLLEFAVAATVSPGQSPDHDLLLQANIVLSRSLETSPDDVLTSQAVQDSDDKKRIVQSLRTIGYQQAAWEKAKVSALIGRLSSTVNSSDVWQERTDVLFNADAFATAHKRMRDVLAGKDGNVGVASIMNLATLKQSLLPDEALIFYVPMLNAVAKMCIRMDKFVVSTQETDQTVVADARILRAALTAAHPPSVEADSQFPAAGAVRLYRILFGGLDECLHSSRRIYHIAPSGPLGQVPPAALLSELPPTMGSGFNLRAARWLIRTHSFVKTSSIGAFIAAKRLSRAKGATLDYLGVGDPTLESRNVAGTPSATLAIRGSLPVQSGALTSLPELPETSEELRSVARLFDAAKVRILLRETAGEEEFRLQPLSEFDVLHFATHGLVREELPGVKEPALVLTPNPRGDAFSDGLLTSSQIAALPLRARLVVLSACNSARYDPSIIDSGIQGLATSFAVAGVPTMIASLWPIESSLTRDLITATFRAARSDNNVAIADSLAVAVRKHLDGPTAKPLLHPRFWAALAVLGDGSMRLDTPSRESRDLGAFAKVNPSADEEILFAGALNGDFVSSAFGEWNGKRSPSLVRRQTIDGTAKWEVKDPDIGVGPVAATNQTIYVGGYLSPSPADPGYSVPILRGLTTDGTVLWSRRLTNSAKTDKVAALAVASDQTALALVGPSLGERTGAEYRLTRVDFNGSETKRMPIALVGDGLSSLSSAVYVDKTLGGLTIINRDPLPTDKPDVPSGLGLPRFCFEGDAAEVVFFDVAELKEAKRLRIDRFKARGSVATADGWLVVGTLRDVCWLETRAAAYLLKSDGFVQLLWRDASPFESYATAVQQVGDAYEIVGHIKRSVAIREERSHFTMPDFSTKRWGNEGYTSDEVFSVRLSKAGRELHRDFVGAGLPIMPMGMAATHDRSVIFGSIGSRPLWLSR</sequence>
<comment type="caution">
    <text evidence="3">The sequence shown here is derived from an EMBL/GenBank/DDBJ whole genome shotgun (WGS) entry which is preliminary data.</text>
</comment>
<dbReference type="Pfam" id="PF12770">
    <property type="entry name" value="CHAT"/>
    <property type="match status" value="1"/>
</dbReference>
<accession>A0A512NH53</accession>
<evidence type="ECO:0000313" key="4">
    <source>
        <dbReference type="Proteomes" id="UP000321058"/>
    </source>
</evidence>
<evidence type="ECO:0000259" key="2">
    <source>
        <dbReference type="Pfam" id="PF12770"/>
    </source>
</evidence>
<evidence type="ECO:0000256" key="1">
    <source>
        <dbReference type="SAM" id="SignalP"/>
    </source>
</evidence>
<dbReference type="RefSeq" id="WP_147153380.1">
    <property type="nucleotide sequence ID" value="NZ_BKAJ01000097.1"/>
</dbReference>
<dbReference type="OrthoDB" id="9787760at2"/>